<proteinExistence type="inferred from homology"/>
<evidence type="ECO:0000313" key="9">
    <source>
        <dbReference type="EMBL" id="KAF2267504.1"/>
    </source>
</evidence>
<dbReference type="Proteomes" id="UP000800093">
    <property type="component" value="Unassembled WGS sequence"/>
</dbReference>
<comment type="caution">
    <text evidence="9">The sequence shown here is derived from an EMBL/GenBank/DDBJ whole genome shotgun (WGS) entry which is preliminary data.</text>
</comment>
<keyword evidence="7 8" id="KW-0349">Heme</keyword>
<dbReference type="EMBL" id="ML986591">
    <property type="protein sequence ID" value="KAF2267504.1"/>
    <property type="molecule type" value="Genomic_DNA"/>
</dbReference>
<reference evidence="10" key="1">
    <citation type="journal article" date="2020" name="Stud. Mycol.">
        <title>101 Dothideomycetes genomes: A test case for predicting lifestyles and emergence of pathogens.</title>
        <authorList>
            <person name="Haridas S."/>
            <person name="Albert R."/>
            <person name="Binder M."/>
            <person name="Bloem J."/>
            <person name="LaButti K."/>
            <person name="Salamov A."/>
            <person name="Andreopoulos B."/>
            <person name="Baker S."/>
            <person name="Barry K."/>
            <person name="Bills G."/>
            <person name="Bluhm B."/>
            <person name="Cannon C."/>
            <person name="Castanera R."/>
            <person name="Culley D."/>
            <person name="Daum C."/>
            <person name="Ezra D."/>
            <person name="Gonzalez J."/>
            <person name="Henrissat B."/>
            <person name="Kuo A."/>
            <person name="Liang C."/>
            <person name="Lipzen A."/>
            <person name="Lutzoni F."/>
            <person name="Magnuson J."/>
            <person name="Mondo S."/>
            <person name="Nolan M."/>
            <person name="Ohm R."/>
            <person name="Pangilinan J."/>
            <person name="Park H.-J."/>
            <person name="Ramirez L."/>
            <person name="Alfaro M."/>
            <person name="Sun H."/>
            <person name="Tritt A."/>
            <person name="Yoshinaga Y."/>
            <person name="Zwiers L.-H."/>
            <person name="Turgeon B."/>
            <person name="Goodwin S."/>
            <person name="Spatafora J."/>
            <person name="Crous P."/>
            <person name="Grigoriev I."/>
        </authorList>
    </citation>
    <scope>NUCLEOTIDE SEQUENCE [LARGE SCALE GENOMIC DNA]</scope>
    <source>
        <strain evidence="10">CBS 304.66</strain>
    </source>
</reference>
<comment type="cofactor">
    <cofactor evidence="1 7">
        <name>heme</name>
        <dbReference type="ChEBI" id="CHEBI:30413"/>
    </cofactor>
</comment>
<evidence type="ECO:0000256" key="6">
    <source>
        <dbReference type="ARBA" id="ARBA00023033"/>
    </source>
</evidence>
<evidence type="ECO:0000256" key="4">
    <source>
        <dbReference type="ARBA" id="ARBA00023002"/>
    </source>
</evidence>
<dbReference type="InterPro" id="IPR017972">
    <property type="entry name" value="Cyt_P450_CS"/>
</dbReference>
<sequence>MVAQNISHKLIKDQLMAILLGGKDPSAITITWALYELARHPKAMTTLREEISSIVGMSDPPNAAHLKKMTFLHNTIQEILRLHSPLGFNIRTALNDTTLPTGGGPAGDAPIGIPHGTPIIIANASLQRRADLIGPDADEFRPGRWDNEWRPAIWSYLPFNHGPRICLGKNFAMMQMEYIICRLLQAFSTIEIVMIGDCIGDGDVRTKIALNTKPAEPIWLRFAE</sequence>
<dbReference type="Pfam" id="PF00067">
    <property type="entry name" value="p450"/>
    <property type="match status" value="1"/>
</dbReference>
<dbReference type="InterPro" id="IPR002401">
    <property type="entry name" value="Cyt_P450_E_grp-I"/>
</dbReference>
<dbReference type="SUPFAM" id="SSF48264">
    <property type="entry name" value="Cytochrome P450"/>
    <property type="match status" value="1"/>
</dbReference>
<dbReference type="PROSITE" id="PS00086">
    <property type="entry name" value="CYTOCHROME_P450"/>
    <property type="match status" value="1"/>
</dbReference>
<keyword evidence="10" id="KW-1185">Reference proteome</keyword>
<dbReference type="InterPro" id="IPR036396">
    <property type="entry name" value="Cyt_P450_sf"/>
</dbReference>
<evidence type="ECO:0000313" key="10">
    <source>
        <dbReference type="Proteomes" id="UP000800093"/>
    </source>
</evidence>
<dbReference type="InterPro" id="IPR001128">
    <property type="entry name" value="Cyt_P450"/>
</dbReference>
<evidence type="ECO:0000256" key="1">
    <source>
        <dbReference type="ARBA" id="ARBA00001971"/>
    </source>
</evidence>
<protein>
    <submittedName>
        <fullName evidence="9">Cytochrome P450</fullName>
    </submittedName>
</protein>
<dbReference type="InterPro" id="IPR047146">
    <property type="entry name" value="Cyt_P450_E_CYP52_fungi"/>
</dbReference>
<evidence type="ECO:0000256" key="8">
    <source>
        <dbReference type="RuleBase" id="RU000461"/>
    </source>
</evidence>
<dbReference type="GO" id="GO:0004497">
    <property type="term" value="F:monooxygenase activity"/>
    <property type="evidence" value="ECO:0007669"/>
    <property type="project" value="UniProtKB-KW"/>
</dbReference>
<name>A0A9P4KE23_9PLEO</name>
<dbReference type="OrthoDB" id="1470350at2759"/>
<dbReference type="Gene3D" id="1.10.630.10">
    <property type="entry name" value="Cytochrome P450"/>
    <property type="match status" value="1"/>
</dbReference>
<dbReference type="AlphaFoldDB" id="A0A9P4KE23"/>
<dbReference type="GO" id="GO:0005506">
    <property type="term" value="F:iron ion binding"/>
    <property type="evidence" value="ECO:0007669"/>
    <property type="project" value="InterPro"/>
</dbReference>
<comment type="similarity">
    <text evidence="2 8">Belongs to the cytochrome P450 family.</text>
</comment>
<evidence type="ECO:0000256" key="2">
    <source>
        <dbReference type="ARBA" id="ARBA00010617"/>
    </source>
</evidence>
<dbReference type="GO" id="GO:0020037">
    <property type="term" value="F:heme binding"/>
    <property type="evidence" value="ECO:0007669"/>
    <property type="project" value="InterPro"/>
</dbReference>
<organism evidence="9 10">
    <name type="scientific">Lojkania enalia</name>
    <dbReference type="NCBI Taxonomy" id="147567"/>
    <lineage>
        <taxon>Eukaryota</taxon>
        <taxon>Fungi</taxon>
        <taxon>Dikarya</taxon>
        <taxon>Ascomycota</taxon>
        <taxon>Pezizomycotina</taxon>
        <taxon>Dothideomycetes</taxon>
        <taxon>Pleosporomycetidae</taxon>
        <taxon>Pleosporales</taxon>
        <taxon>Pleosporales incertae sedis</taxon>
        <taxon>Lojkania</taxon>
    </lineage>
</organism>
<keyword evidence="4 8" id="KW-0560">Oxidoreductase</keyword>
<dbReference type="PRINTS" id="PR00385">
    <property type="entry name" value="P450"/>
</dbReference>
<dbReference type="PRINTS" id="PR00463">
    <property type="entry name" value="EP450I"/>
</dbReference>
<dbReference type="GO" id="GO:0016705">
    <property type="term" value="F:oxidoreductase activity, acting on paired donors, with incorporation or reduction of molecular oxygen"/>
    <property type="evidence" value="ECO:0007669"/>
    <property type="project" value="InterPro"/>
</dbReference>
<dbReference type="PANTHER" id="PTHR24287">
    <property type="entry name" value="P450, PUTATIVE (EUROFUNG)-RELATED"/>
    <property type="match status" value="1"/>
</dbReference>
<feature type="binding site" description="axial binding residue" evidence="7">
    <location>
        <position position="166"/>
    </location>
    <ligand>
        <name>heme</name>
        <dbReference type="ChEBI" id="CHEBI:30413"/>
    </ligand>
    <ligandPart>
        <name>Fe</name>
        <dbReference type="ChEBI" id="CHEBI:18248"/>
    </ligandPart>
</feature>
<evidence type="ECO:0000256" key="3">
    <source>
        <dbReference type="ARBA" id="ARBA00022723"/>
    </source>
</evidence>
<accession>A0A9P4KE23</accession>
<dbReference type="PANTHER" id="PTHR24287:SF5">
    <property type="entry name" value="P450, PUTATIVE (EUROFUNG)-RELATED"/>
    <property type="match status" value="1"/>
</dbReference>
<evidence type="ECO:0000256" key="5">
    <source>
        <dbReference type="ARBA" id="ARBA00023004"/>
    </source>
</evidence>
<keyword evidence="5 7" id="KW-0408">Iron</keyword>
<keyword evidence="6 8" id="KW-0503">Monooxygenase</keyword>
<evidence type="ECO:0000256" key="7">
    <source>
        <dbReference type="PIRSR" id="PIRSR602401-1"/>
    </source>
</evidence>
<gene>
    <name evidence="9" type="ORF">CC78DRAFT_512199</name>
</gene>
<keyword evidence="3 7" id="KW-0479">Metal-binding</keyword>